<keyword evidence="1" id="KW-1133">Transmembrane helix</keyword>
<dbReference type="Proteomes" id="UP000078555">
    <property type="component" value="Unassembled WGS sequence"/>
</dbReference>
<organism evidence="3 4">
    <name type="scientific">Plasmodium ovale wallikeri</name>
    <dbReference type="NCBI Taxonomy" id="864142"/>
    <lineage>
        <taxon>Eukaryota</taxon>
        <taxon>Sar</taxon>
        <taxon>Alveolata</taxon>
        <taxon>Apicomplexa</taxon>
        <taxon>Aconoidasida</taxon>
        <taxon>Haemosporida</taxon>
        <taxon>Plasmodiidae</taxon>
        <taxon>Plasmodium</taxon>
        <taxon>Plasmodium (Plasmodium)</taxon>
    </lineage>
</organism>
<keyword evidence="1" id="KW-0812">Transmembrane</keyword>
<proteinExistence type="predicted"/>
<keyword evidence="1" id="KW-0472">Membrane</keyword>
<dbReference type="InterPro" id="IPR008780">
    <property type="entry name" value="Plasmodium_Vir"/>
</dbReference>
<evidence type="ECO:0000313" key="4">
    <source>
        <dbReference type="Proteomes" id="UP000078550"/>
    </source>
</evidence>
<dbReference type="EMBL" id="FLRE01002220">
    <property type="protein sequence ID" value="SBT58231.1"/>
    <property type="molecule type" value="Genomic_DNA"/>
</dbReference>
<name>A0A1A9AQ50_PLAOA</name>
<reference evidence="3" key="1">
    <citation type="submission" date="2016-05" db="EMBL/GenBank/DDBJ databases">
        <authorList>
            <person name="Lavstsen T."/>
            <person name="Jespersen J.S."/>
        </authorList>
    </citation>
    <scope>NUCLEOTIDE SEQUENCE [LARGE SCALE GENOMIC DNA]</scope>
</reference>
<dbReference type="Proteomes" id="UP000078550">
    <property type="component" value="Unassembled WGS sequence"/>
</dbReference>
<sequence>MEEGYHNQRYDSYEQYSYNAAMYDMIQRAITESVHSFPDDVIIKNEENRDFIVMDCFRLKKYLMNFNKKEECQKKNCCQYINYLLNLFVRDNYSSDSSVFGVYKSYINHVSNDYIKSLCASEINYMEQDKYEQIKKLYNVYELYKYFINKNSGTPSCYYAKSCAQAYEKILTTNTNIEDTKFCKALKNFKILFEKNEHISENKCGTNVPSSLSYPDTCNKVQEESIQTALSPHQQTTKLEIQKPETFLTAQGEETIENKQDPTNPKSLGAVLPITLFSSGIGALFVLLSLYKYSPLGHWLQHRIQSFKGISKNIDGEDYEMQQHIYEYDKENSEYNGYNISYNSL</sequence>
<gene>
    <name evidence="2" type="ORF">POVWA1_083180</name>
    <name evidence="3" type="ORF">POVWA2_083850</name>
</gene>
<dbReference type="EMBL" id="FLRD01001609">
    <property type="protein sequence ID" value="SBT57694.1"/>
    <property type="molecule type" value="Genomic_DNA"/>
</dbReference>
<feature type="transmembrane region" description="Helical" evidence="1">
    <location>
        <begin position="268"/>
        <end position="291"/>
    </location>
</feature>
<reference evidence="5" key="3">
    <citation type="submission" date="2016-05" db="EMBL/GenBank/DDBJ databases">
        <authorList>
            <person name="Naeem R."/>
        </authorList>
    </citation>
    <scope>NUCLEOTIDE SEQUENCE [LARGE SCALE GENOMIC DNA]</scope>
</reference>
<reference evidence="4" key="2">
    <citation type="submission" date="2016-05" db="EMBL/GenBank/DDBJ databases">
        <authorList>
            <person name="Naeem Raeece"/>
        </authorList>
    </citation>
    <scope>NUCLEOTIDE SEQUENCE [LARGE SCALE GENOMIC DNA]</scope>
</reference>
<evidence type="ECO:0000256" key="1">
    <source>
        <dbReference type="SAM" id="Phobius"/>
    </source>
</evidence>
<evidence type="ECO:0000313" key="2">
    <source>
        <dbReference type="EMBL" id="SBT57694.1"/>
    </source>
</evidence>
<evidence type="ECO:0000313" key="5">
    <source>
        <dbReference type="Proteomes" id="UP000078555"/>
    </source>
</evidence>
<dbReference type="AlphaFoldDB" id="A0A1A9AQ50"/>
<evidence type="ECO:0000313" key="3">
    <source>
        <dbReference type="EMBL" id="SBT58231.1"/>
    </source>
</evidence>
<protein>
    <submittedName>
        <fullName evidence="3">PIR Superfamily Protein</fullName>
    </submittedName>
</protein>
<keyword evidence="5" id="KW-1185">Reference proteome</keyword>
<accession>A0A1A9AQ50</accession>
<dbReference type="Pfam" id="PF05795">
    <property type="entry name" value="Plasmodium_Vir"/>
    <property type="match status" value="1"/>
</dbReference>